<proteinExistence type="predicted"/>
<sequence length="353" mass="42017">QEKLIRQQITQLHAEIHKNQKILNNLKLKIESSMPQFKAQSMYDNQRCQNEKKMNKIENEIRQELQQQQENNHTLLSLQKEIEETDSMIETADKEYQQQLQVYCLDLRDMSHAAIERSEHVGAVIQTIYDQIAFVKQQVTEYRGVNKNLEAQIKVMKDANTKLQVSLEQISFDRDQIFETYQQVKLGPQENTYLHNIQTQSDILQKHLLKQHQHNNELERLRANLQKLQQVFKLISNQEKNNSKKKQELVAQINQMLEEFNNLDQIDQDYSIEQLHQLYKEKHDQIWLVKQEKRQLKEKLASVKQNKPLANTDLEKQNQTLKTQNVKIERKLVTAQLYSMKSELTKNLKSFKK</sequence>
<feature type="non-terminal residue" evidence="2">
    <location>
        <position position="1"/>
    </location>
</feature>
<feature type="coiled-coil region" evidence="1">
    <location>
        <begin position="204"/>
        <end position="331"/>
    </location>
</feature>
<feature type="coiled-coil region" evidence="1">
    <location>
        <begin position="43"/>
        <end position="95"/>
    </location>
</feature>
<feature type="coiled-coil region" evidence="1">
    <location>
        <begin position="132"/>
        <end position="166"/>
    </location>
</feature>
<accession>A0A146JWM8</accession>
<name>A0A146JWM8_9EUKA</name>
<feature type="non-terminal residue" evidence="2">
    <location>
        <position position="353"/>
    </location>
</feature>
<dbReference type="EMBL" id="GDID01007583">
    <property type="protein sequence ID" value="JAP89023.1"/>
    <property type="molecule type" value="Transcribed_RNA"/>
</dbReference>
<protein>
    <submittedName>
        <fullName evidence="2">Uncharacterized protein</fullName>
    </submittedName>
</protein>
<dbReference type="AlphaFoldDB" id="A0A146JWM8"/>
<reference evidence="2" key="1">
    <citation type="submission" date="2015-07" db="EMBL/GenBank/DDBJ databases">
        <title>Adaptation to a free-living lifestyle via gene acquisitions in the diplomonad Trepomonas sp. PC1.</title>
        <authorList>
            <person name="Xu F."/>
            <person name="Jerlstrom-Hultqvist J."/>
            <person name="Kolisko M."/>
            <person name="Simpson A.G.B."/>
            <person name="Roger A.J."/>
            <person name="Svard S.G."/>
            <person name="Andersson J.O."/>
        </authorList>
    </citation>
    <scope>NUCLEOTIDE SEQUENCE</scope>
    <source>
        <strain evidence="2">PC1</strain>
    </source>
</reference>
<gene>
    <name evidence="2" type="ORF">TPC1_31482</name>
</gene>
<organism evidence="2">
    <name type="scientific">Trepomonas sp. PC1</name>
    <dbReference type="NCBI Taxonomy" id="1076344"/>
    <lineage>
        <taxon>Eukaryota</taxon>
        <taxon>Metamonada</taxon>
        <taxon>Diplomonadida</taxon>
        <taxon>Hexamitidae</taxon>
        <taxon>Hexamitinae</taxon>
        <taxon>Trepomonas</taxon>
    </lineage>
</organism>
<evidence type="ECO:0000256" key="1">
    <source>
        <dbReference type="SAM" id="Coils"/>
    </source>
</evidence>
<keyword evidence="1" id="KW-0175">Coiled coil</keyword>
<evidence type="ECO:0000313" key="2">
    <source>
        <dbReference type="EMBL" id="JAP89023.1"/>
    </source>
</evidence>